<proteinExistence type="predicted"/>
<reference evidence="1" key="1">
    <citation type="journal article" date="2014" name="Front. Microbiol.">
        <title>High frequency of phylogenetically diverse reductive dehalogenase-homologous genes in deep subseafloor sedimentary metagenomes.</title>
        <authorList>
            <person name="Kawai M."/>
            <person name="Futagami T."/>
            <person name="Toyoda A."/>
            <person name="Takaki Y."/>
            <person name="Nishi S."/>
            <person name="Hori S."/>
            <person name="Arai W."/>
            <person name="Tsubouchi T."/>
            <person name="Morono Y."/>
            <person name="Uchiyama I."/>
            <person name="Ito T."/>
            <person name="Fujiyama A."/>
            <person name="Inagaki F."/>
            <person name="Takami H."/>
        </authorList>
    </citation>
    <scope>NUCLEOTIDE SEQUENCE</scope>
    <source>
        <strain evidence="1">Expedition CK06-06</strain>
    </source>
</reference>
<dbReference type="AlphaFoldDB" id="X1A907"/>
<dbReference type="EMBL" id="BART01009575">
    <property type="protein sequence ID" value="GAG78189.1"/>
    <property type="molecule type" value="Genomic_DNA"/>
</dbReference>
<protein>
    <submittedName>
        <fullName evidence="1">Uncharacterized protein</fullName>
    </submittedName>
</protein>
<comment type="caution">
    <text evidence="1">The sequence shown here is derived from an EMBL/GenBank/DDBJ whole genome shotgun (WGS) entry which is preliminary data.</text>
</comment>
<gene>
    <name evidence="1" type="ORF">S01H4_21176</name>
</gene>
<feature type="non-terminal residue" evidence="1">
    <location>
        <position position="178"/>
    </location>
</feature>
<evidence type="ECO:0000313" key="1">
    <source>
        <dbReference type="EMBL" id="GAG78189.1"/>
    </source>
</evidence>
<sequence length="178" mass="19300">MGTYLDYWAKWSEELERMAKKKDDTPADLFMQFKSLEVLTDVSDSETLVEAPFATGLSVRAPLLWLIHQVEFMIPIADWMSLPDEHALSVAVSTLQGLTAIPDLGAHGTIAKYETALSHGAGADEGFAIASPVKSAFLPPVPIASPNVSVYCRVAPDSAIIRGKKIEIRIGFTTAPVE</sequence>
<accession>X1A907</accession>
<name>X1A907_9ZZZZ</name>
<organism evidence="1">
    <name type="scientific">marine sediment metagenome</name>
    <dbReference type="NCBI Taxonomy" id="412755"/>
    <lineage>
        <taxon>unclassified sequences</taxon>
        <taxon>metagenomes</taxon>
        <taxon>ecological metagenomes</taxon>
    </lineage>
</organism>